<dbReference type="Gene3D" id="1.10.506.10">
    <property type="entry name" value="GTPase Activation - p120gap, domain 1"/>
    <property type="match status" value="1"/>
</dbReference>
<dbReference type="EMBL" id="JAHIBW010000015">
    <property type="protein sequence ID" value="KAG7303865.1"/>
    <property type="molecule type" value="Genomic_DNA"/>
</dbReference>
<dbReference type="SUPFAM" id="SSF48350">
    <property type="entry name" value="GTPase activation domain, GAP"/>
    <property type="match status" value="1"/>
</dbReference>
<feature type="non-terminal residue" evidence="2">
    <location>
        <position position="391"/>
    </location>
</feature>
<protein>
    <recommendedName>
        <fullName evidence="1">Ras-GAP domain-containing protein</fullName>
    </recommendedName>
</protein>
<dbReference type="InterPro" id="IPR008936">
    <property type="entry name" value="Rho_GTPase_activation_prot"/>
</dbReference>
<feature type="domain" description="Ras-GAP" evidence="1">
    <location>
        <begin position="172"/>
        <end position="353"/>
    </location>
</feature>
<dbReference type="PROSITE" id="PS50018">
    <property type="entry name" value="RAS_GTPASE_ACTIV_2"/>
    <property type="match status" value="1"/>
</dbReference>
<sequence>MQSTSEGCLNIAELANQLKREKIFINSERQLLQTLNAEVEKCTLELLQAAWICSQQRQNLATLITSRSEADSIAACQKASLLEATTFIDAFKVFKYKEANALSELLGWLRDSPQLVALFLLLGEEELGSGLASALASGLYASGRCPSDRGRLLAVIRSLIKHQLALPQPRKLFRSGACALSQLYSVFRDGYTPLRQFLVAALQGPVMNVLREDEFFLDLDPDKAMERFSSSDRLKKFGQPSSAEYQAKVARYRKWTVQSLYNLASRFVASLKEHWPSFPPALAWLLHQVVMLMKQAGTPEREIHGLCSELVMTQVICPAVASPEAHGVLETPVSYIARSNLLQIAQILQMLSLAKFQEVDPKVRDVYSRFDRACIYTLLEAAAAAGGAGGG</sequence>
<reference evidence="2 3" key="1">
    <citation type="submission" date="2021-06" db="EMBL/GenBank/DDBJ databases">
        <title>A haploid diamondback moth (Plutella xylostella L.) genome assembly resolves 31 chromosomes and identifies a diamide resistance mutation.</title>
        <authorList>
            <person name="Ward C.M."/>
            <person name="Perry K.D."/>
            <person name="Baker G."/>
            <person name="Powis K."/>
            <person name="Heckel D.G."/>
            <person name="Baxter S.W."/>
        </authorList>
    </citation>
    <scope>NUCLEOTIDE SEQUENCE [LARGE SCALE GENOMIC DNA]</scope>
    <source>
        <strain evidence="2 3">LV</strain>
        <tissue evidence="2">Single pupa</tissue>
    </source>
</reference>
<gene>
    <name evidence="2" type="ORF">JYU34_010767</name>
</gene>
<accession>A0ABQ7QF83</accession>
<evidence type="ECO:0000313" key="3">
    <source>
        <dbReference type="Proteomes" id="UP000823941"/>
    </source>
</evidence>
<dbReference type="Proteomes" id="UP000823941">
    <property type="component" value="Chromosome 15"/>
</dbReference>
<dbReference type="Pfam" id="PF00616">
    <property type="entry name" value="RasGAP"/>
    <property type="match status" value="1"/>
</dbReference>
<keyword evidence="3" id="KW-1185">Reference proteome</keyword>
<dbReference type="InterPro" id="IPR001936">
    <property type="entry name" value="RasGAP_dom"/>
</dbReference>
<name>A0ABQ7QF83_PLUXY</name>
<evidence type="ECO:0000259" key="1">
    <source>
        <dbReference type="PROSITE" id="PS50018"/>
    </source>
</evidence>
<proteinExistence type="predicted"/>
<organism evidence="2 3">
    <name type="scientific">Plutella xylostella</name>
    <name type="common">Diamondback moth</name>
    <name type="synonym">Plutella maculipennis</name>
    <dbReference type="NCBI Taxonomy" id="51655"/>
    <lineage>
        <taxon>Eukaryota</taxon>
        <taxon>Metazoa</taxon>
        <taxon>Ecdysozoa</taxon>
        <taxon>Arthropoda</taxon>
        <taxon>Hexapoda</taxon>
        <taxon>Insecta</taxon>
        <taxon>Pterygota</taxon>
        <taxon>Neoptera</taxon>
        <taxon>Endopterygota</taxon>
        <taxon>Lepidoptera</taxon>
        <taxon>Glossata</taxon>
        <taxon>Ditrysia</taxon>
        <taxon>Yponomeutoidea</taxon>
        <taxon>Plutellidae</taxon>
        <taxon>Plutella</taxon>
    </lineage>
</organism>
<evidence type="ECO:0000313" key="2">
    <source>
        <dbReference type="EMBL" id="KAG7303865.1"/>
    </source>
</evidence>
<comment type="caution">
    <text evidence="2">The sequence shown here is derived from an EMBL/GenBank/DDBJ whole genome shotgun (WGS) entry which is preliminary data.</text>
</comment>